<accession>A0ABM1S8I4</accession>
<evidence type="ECO:0000313" key="9">
    <source>
        <dbReference type="RefSeq" id="XP_022239939.1"/>
    </source>
</evidence>
<feature type="region of interest" description="Disordered" evidence="6">
    <location>
        <begin position="1856"/>
        <end position="2095"/>
    </location>
</feature>
<protein>
    <submittedName>
        <fullName evidence="9">Protein virilizer homolog isoform X1</fullName>
    </submittedName>
</protein>
<keyword evidence="4" id="KW-0508">mRNA splicing</keyword>
<keyword evidence="5" id="KW-0539">Nucleus</keyword>
<feature type="domain" description="Virilizer N-terminal" evidence="7">
    <location>
        <begin position="5"/>
        <end position="190"/>
    </location>
</feature>
<dbReference type="RefSeq" id="XP_022239939.1">
    <property type="nucleotide sequence ID" value="XM_022384231.1"/>
</dbReference>
<comment type="similarity">
    <text evidence="2">Belongs to the vir family.</text>
</comment>
<evidence type="ECO:0000256" key="2">
    <source>
        <dbReference type="ARBA" id="ARBA00008371"/>
    </source>
</evidence>
<feature type="compositionally biased region" description="Low complexity" evidence="6">
    <location>
        <begin position="1910"/>
        <end position="1919"/>
    </location>
</feature>
<comment type="subcellular location">
    <subcellularLocation>
        <location evidence="1">Nucleus</location>
    </subcellularLocation>
</comment>
<proteinExistence type="inferred from homology"/>
<dbReference type="InterPro" id="IPR026736">
    <property type="entry name" value="Virilizer"/>
</dbReference>
<evidence type="ECO:0000256" key="4">
    <source>
        <dbReference type="ARBA" id="ARBA00023187"/>
    </source>
</evidence>
<dbReference type="InterPro" id="IPR031801">
    <property type="entry name" value="VIR_N"/>
</dbReference>
<evidence type="ECO:0000313" key="8">
    <source>
        <dbReference type="Proteomes" id="UP000694941"/>
    </source>
</evidence>
<evidence type="ECO:0000256" key="6">
    <source>
        <dbReference type="SAM" id="MobiDB-lite"/>
    </source>
</evidence>
<evidence type="ECO:0000256" key="3">
    <source>
        <dbReference type="ARBA" id="ARBA00022664"/>
    </source>
</evidence>
<feature type="compositionally biased region" description="Basic and acidic residues" evidence="6">
    <location>
        <begin position="1943"/>
        <end position="1956"/>
    </location>
</feature>
<organism evidence="8 9">
    <name type="scientific">Limulus polyphemus</name>
    <name type="common">Atlantic horseshoe crab</name>
    <dbReference type="NCBI Taxonomy" id="6850"/>
    <lineage>
        <taxon>Eukaryota</taxon>
        <taxon>Metazoa</taxon>
        <taxon>Ecdysozoa</taxon>
        <taxon>Arthropoda</taxon>
        <taxon>Chelicerata</taxon>
        <taxon>Merostomata</taxon>
        <taxon>Xiphosura</taxon>
        <taxon>Limulidae</taxon>
        <taxon>Limulus</taxon>
    </lineage>
</organism>
<dbReference type="Pfam" id="PF15912">
    <property type="entry name" value="VIR_N"/>
    <property type="match status" value="1"/>
</dbReference>
<keyword evidence="8" id="KW-1185">Reference proteome</keyword>
<name>A0ABM1S8I4_LIMPO</name>
<dbReference type="Proteomes" id="UP000694941">
    <property type="component" value="Unplaced"/>
</dbReference>
<feature type="compositionally biased region" description="Basic and acidic residues" evidence="6">
    <location>
        <begin position="2058"/>
        <end position="2068"/>
    </location>
</feature>
<evidence type="ECO:0000256" key="1">
    <source>
        <dbReference type="ARBA" id="ARBA00004123"/>
    </source>
</evidence>
<feature type="compositionally biased region" description="Gly residues" evidence="6">
    <location>
        <begin position="2038"/>
        <end position="2052"/>
    </location>
</feature>
<keyword evidence="3" id="KW-0507">mRNA processing</keyword>
<gene>
    <name evidence="9" type="primary">LOC106458095</name>
</gene>
<feature type="compositionally biased region" description="Basic and acidic residues" evidence="6">
    <location>
        <begin position="332"/>
        <end position="442"/>
    </location>
</feature>
<feature type="region of interest" description="Disordered" evidence="6">
    <location>
        <begin position="177"/>
        <end position="208"/>
    </location>
</feature>
<dbReference type="GeneID" id="106458095"/>
<feature type="compositionally biased region" description="Pro residues" evidence="6">
    <location>
        <begin position="185"/>
        <end position="208"/>
    </location>
</feature>
<sequence length="2095" mass="235497">MAADESELLFFDTFSHEANEELNLDLVKFPRPVYIYEIRIIPLGSRVQADFPGGYRLGATNPSSFHLEFFVNDLSKREACTFAKMGSFEYKQNIDIQFPITTRIPTDGLVLHGWYRTITLAVYGVLTKVTKERTSPPPPPPQQVVTHPQVIANKTADTYEPQRSEPVVTSVNWERPAPHQEVLPEQPPPPPQPTREPPLYGEPPPPSICPVEQPMTIKYSEPVATSFTEHHTVASAAVPPAAPVPPPASTYNHYDAANYSKAWPAQEHSFQPPETYQAETYANSTSTWETQHPTMHEIQHEHPLYNQPVEHEHRPPVTELEWEKDSRIHEYRESEGSHRFEKELKRRDKDHRERGSSWERHSPDVADRYSRDRDRDRGRESSSRDRHRDRDRDRERGKERSKERGRDRDRGRDSRRDRRSSSRSRDSSRESRGSQHRPESRRPSSPPPSPSRHPRPRTPDAAFPGEPEKLSSGPRTPKDDNEPSVQSTEQVAPVTNTEGEAFEVLTPEQSPPEHIYNLSEGELQEGEPVEDDDGYEEIVSEEEYMSDGEERALDMVDIDYDIGDDTWNYMASFSPYQCEFTPLQHFHDPSLTLYEITKLKTVSLIKEGISEESQKLLDTVEHFVDKEHLEKWVEAVETVANTQLIPGLSGLRNHEMYQVVIQTLIEWILEGLDFNAALKQPQAAYKVRHMKAGIRLASSLFCTDKHIVDKLLELEVPAHLLKLYSQPYMTLPLKLLIIRALDAAVYTAAGMDHILHHQCKLPPLEQDEKHLFNGVKENPNNLSLENSKEDAGEVLTSVTCYQRLLEIMMKKQSTRATVAVTALLKKIHTFEVLYTLKHSVERVLEQSEELLGNENSEEQVVEPDEESNAIKNNIALEEEILNIVNALIEINSIYRNAKLLITQTLRCLPASTQFMLAEAPFDPFPGLFRLFRDCKLLESLFVLVSCPSTTCYSVVIRLVKEFLMNVVQSNQGMIFLLSDTDLINGIQRALLQFLDEGRDDSADEIIAQHLGLQLVYRLQVLQLVDLLLAFHAKSNSKEELDDPEAVHLLHQLYTMMFTVAGKTALVHVLSLEQNLEVLIPFVKVTGQEDFDAKLSKSVCSGYSTELLLLPVRYYESIGLLEKFADIFFELSQQEPTPKLHELASWMAPTRKLPGYGYEVVGQLMGYIKKYTDEASSLPPECITTLRILQHLAIAPSKEQGQQELRYKYVIIQIFSNDGMSVFLSMLQKICNVFLKPSHQSTALVGHQGSMVVAIIKPVVYILHSMLSYLISCQGPDFKDLTALPVLLPVHTLMSFVPVSSFSYPLAQKVQTKMIEILLAYTQPSLGSEESEEALNKSLWTQMIKELMVYTLKSPGTYVSGLIMLSELLPLPLPLQTKEPLNQEEVTRAVNNRKLWSAHLHALSDHVQEIISSLAATSCQPLQQLIRRICVQLCDLAAPSALVVVKSVLDDLITKMENQNPPADVKTETAAVDISPCNSATARILNLVAYLVSQASFKITLISILGGSVKTAEKYGEVLDKLLTLLHLSSDKIPHLHSQECIVSILQSLCDPDIGFITLENGATVTDTVSLCHDELTNSLPPRDQLSRICSALIQHVGDHQHPYASVLPSLRTLVMLAEHDLGMYHLKSGFEQNPKALHSLLIRLATTFTKESSDCFSTLSTALELLRLMVHGFEESPYQGQTARTQLLPIQELARLLDWQESTLPEPSDDNTSVSKENIHPLLKLENLFAEVPSDDEAVENLLENLSGLVQLLKGVTIKEKTAEMVEPLLSTPDSLSAQFAERPVYQVGDIEEERLTPAYWLSVPGIEDTDQETEQISLDFVSLAEKYCFDLDIRTSLQQLCLSKDLEPETQIKKKMTANSLGKRKHQPFTNSNRGENQSKRPFIAPMRGRGFGRGPIHSTRTNDPFRSRPPNTSRPPSMHVDDFLAMEIHGPTNPPGPKRPGIKDAGRGRGRGFEGGRGFGPSRGRFFTPPGPYNRREPGRGLPRGAATRGMPSPWVARGGPGSAGKLGGPGMRGFGRGGHMEPRPTAQRLRDPYGPGLGSGRFTRGGRGGQSDPNHWSDLRSKAQDQRFQPPSGSARGRRENSSSRHARAFTR</sequence>
<feature type="region of interest" description="Disordered" evidence="6">
    <location>
        <begin position="332"/>
        <end position="495"/>
    </location>
</feature>
<reference evidence="9" key="1">
    <citation type="submission" date="2025-08" db="UniProtKB">
        <authorList>
            <consortium name="RefSeq"/>
        </authorList>
    </citation>
    <scope>IDENTIFICATION</scope>
    <source>
        <tissue evidence="9">Muscle</tissue>
    </source>
</reference>
<feature type="compositionally biased region" description="Gly residues" evidence="6">
    <location>
        <begin position="2001"/>
        <end position="2020"/>
    </location>
</feature>
<dbReference type="PANTHER" id="PTHR23185:SF0">
    <property type="entry name" value="PROTEIN VIRILIZER HOMOLOG"/>
    <property type="match status" value="1"/>
</dbReference>
<feature type="compositionally biased region" description="Polar residues" evidence="6">
    <location>
        <begin position="483"/>
        <end position="495"/>
    </location>
</feature>
<dbReference type="PANTHER" id="PTHR23185">
    <property type="entry name" value="PROTEIN VIRILIZER HOMOLOG"/>
    <property type="match status" value="1"/>
</dbReference>
<evidence type="ECO:0000256" key="5">
    <source>
        <dbReference type="ARBA" id="ARBA00023242"/>
    </source>
</evidence>
<evidence type="ECO:0000259" key="7">
    <source>
        <dbReference type="Pfam" id="PF15912"/>
    </source>
</evidence>